<protein>
    <submittedName>
        <fullName evidence="2">Uncharacterized protein</fullName>
    </submittedName>
</protein>
<organism evidence="2 3">
    <name type="scientific">Daphnia sinensis</name>
    <dbReference type="NCBI Taxonomy" id="1820382"/>
    <lineage>
        <taxon>Eukaryota</taxon>
        <taxon>Metazoa</taxon>
        <taxon>Ecdysozoa</taxon>
        <taxon>Arthropoda</taxon>
        <taxon>Crustacea</taxon>
        <taxon>Branchiopoda</taxon>
        <taxon>Diplostraca</taxon>
        <taxon>Cladocera</taxon>
        <taxon>Anomopoda</taxon>
        <taxon>Daphniidae</taxon>
        <taxon>Daphnia</taxon>
        <taxon>Daphnia similis group</taxon>
    </lineage>
</organism>
<dbReference type="EMBL" id="WJBH02000007">
    <property type="protein sequence ID" value="KAI9555400.1"/>
    <property type="molecule type" value="Genomic_DNA"/>
</dbReference>
<keyword evidence="3" id="KW-1185">Reference proteome</keyword>
<name>A0AAD5L388_9CRUS</name>
<evidence type="ECO:0000256" key="1">
    <source>
        <dbReference type="SAM" id="SignalP"/>
    </source>
</evidence>
<gene>
    <name evidence="2" type="ORF">GHT06_017915</name>
</gene>
<accession>A0AAD5L388</accession>
<dbReference type="AlphaFoldDB" id="A0AAD5L388"/>
<sequence length="100" mass="11596">MKLYAAVTHFILMATILVVVSSKPATSKIEKDITKNSPNEKQETRIYHPSELETREIDSCIEQCQIDWKFGKGWEKWVDHCLLHECGVEPDPDAHFYVTF</sequence>
<feature type="chain" id="PRO_5042167319" evidence="1">
    <location>
        <begin position="23"/>
        <end position="100"/>
    </location>
</feature>
<proteinExistence type="predicted"/>
<reference evidence="2 3" key="1">
    <citation type="submission" date="2022-05" db="EMBL/GenBank/DDBJ databases">
        <title>A multi-omics perspective on studying reproductive biology in Daphnia sinensis.</title>
        <authorList>
            <person name="Jia J."/>
        </authorList>
    </citation>
    <scope>NUCLEOTIDE SEQUENCE [LARGE SCALE GENOMIC DNA]</scope>
    <source>
        <strain evidence="2 3">WSL</strain>
    </source>
</reference>
<evidence type="ECO:0000313" key="3">
    <source>
        <dbReference type="Proteomes" id="UP000820818"/>
    </source>
</evidence>
<comment type="caution">
    <text evidence="2">The sequence shown here is derived from an EMBL/GenBank/DDBJ whole genome shotgun (WGS) entry which is preliminary data.</text>
</comment>
<keyword evidence="1" id="KW-0732">Signal</keyword>
<feature type="signal peptide" evidence="1">
    <location>
        <begin position="1"/>
        <end position="22"/>
    </location>
</feature>
<dbReference type="Proteomes" id="UP000820818">
    <property type="component" value="Linkage Group LG7"/>
</dbReference>
<evidence type="ECO:0000313" key="2">
    <source>
        <dbReference type="EMBL" id="KAI9555400.1"/>
    </source>
</evidence>